<evidence type="ECO:0000256" key="4">
    <source>
        <dbReference type="RuleBase" id="RU004262"/>
    </source>
</evidence>
<dbReference type="InterPro" id="IPR013818">
    <property type="entry name" value="Lipase"/>
</dbReference>
<name>A0A7F5RMA7_AGRPL</name>
<dbReference type="KEGG" id="apln:108733100"/>
<accession>A0A7F5RMA7</accession>
<evidence type="ECO:0000256" key="2">
    <source>
        <dbReference type="ARBA" id="ARBA00010701"/>
    </source>
</evidence>
<dbReference type="Pfam" id="PF00151">
    <property type="entry name" value="Lipase"/>
    <property type="match status" value="1"/>
</dbReference>
<dbReference type="AlphaFoldDB" id="A0A7F5RMA7"/>
<keyword evidence="6" id="KW-1185">Reference proteome</keyword>
<dbReference type="CDD" id="cd00707">
    <property type="entry name" value="Pancreat_lipase_like"/>
    <property type="match status" value="1"/>
</dbReference>
<protein>
    <submittedName>
        <fullName evidence="7">Inactive pancreatic lipase-related protein 1-like</fullName>
    </submittedName>
</protein>
<dbReference type="RefSeq" id="XP_025836945.1">
    <property type="nucleotide sequence ID" value="XM_025981160.1"/>
</dbReference>
<comment type="subcellular location">
    <subcellularLocation>
        <location evidence="1">Secreted</location>
    </subcellularLocation>
</comment>
<sequence length="295" mass="33129">MYSVYDNYLRDYPPSKLVVGDRKAFQYSGFNVSNPTKIIIHGYISSIEDEVFTLNKDAYLDTGEYNVIGIDWSKLNDVFYVVARSNAITVGQKLGEFLEFLIVKCGVDSKDIHLIGHSLGAHIAGIGASSLKDYSVGRITGLDPASPGFTINRQDQFLDAGDADLVDVIHTFTRALSLLAPIGHVDFYPNGGKFQRGCPSIYDIWRLDQSMLCHHGRAYKYFAESIRNKRAFKSQRCPDLQSAIQENCKEKSHVYMGQANTYTDGLYYVRTHSKPPFSLSGNHDGNDSEEPEYYD</sequence>
<gene>
    <name evidence="7" type="primary">LOC108733100</name>
</gene>
<dbReference type="InterPro" id="IPR000734">
    <property type="entry name" value="TAG_lipase"/>
</dbReference>
<dbReference type="GO" id="GO:0016298">
    <property type="term" value="F:lipase activity"/>
    <property type="evidence" value="ECO:0007669"/>
    <property type="project" value="InterPro"/>
</dbReference>
<dbReference type="GO" id="GO:0017171">
    <property type="term" value="F:serine hydrolase activity"/>
    <property type="evidence" value="ECO:0007669"/>
    <property type="project" value="TreeGrafter"/>
</dbReference>
<evidence type="ECO:0000256" key="1">
    <source>
        <dbReference type="ARBA" id="ARBA00004613"/>
    </source>
</evidence>
<organism evidence="6 7">
    <name type="scientific">Agrilus planipennis</name>
    <name type="common">Emerald ash borer</name>
    <name type="synonym">Agrilus marcopoli</name>
    <dbReference type="NCBI Taxonomy" id="224129"/>
    <lineage>
        <taxon>Eukaryota</taxon>
        <taxon>Metazoa</taxon>
        <taxon>Ecdysozoa</taxon>
        <taxon>Arthropoda</taxon>
        <taxon>Hexapoda</taxon>
        <taxon>Insecta</taxon>
        <taxon>Pterygota</taxon>
        <taxon>Neoptera</taxon>
        <taxon>Endopterygota</taxon>
        <taxon>Coleoptera</taxon>
        <taxon>Polyphaga</taxon>
        <taxon>Elateriformia</taxon>
        <taxon>Buprestoidea</taxon>
        <taxon>Buprestidae</taxon>
        <taxon>Agrilinae</taxon>
        <taxon>Agrilus</taxon>
    </lineage>
</organism>
<feature type="domain" description="Lipase" evidence="5">
    <location>
        <begin position="17"/>
        <end position="277"/>
    </location>
</feature>
<keyword evidence="3" id="KW-0964">Secreted</keyword>
<evidence type="ECO:0000313" key="7">
    <source>
        <dbReference type="RefSeq" id="XP_025836945.1"/>
    </source>
</evidence>
<dbReference type="OrthoDB" id="199913at2759"/>
<dbReference type="Proteomes" id="UP000192223">
    <property type="component" value="Unplaced"/>
</dbReference>
<comment type="similarity">
    <text evidence="2 4">Belongs to the AB hydrolase superfamily. Lipase family.</text>
</comment>
<proteinExistence type="inferred from homology"/>
<dbReference type="PANTHER" id="PTHR11610:SF173">
    <property type="entry name" value="LIPASE DOMAIN-CONTAINING PROTEIN-RELATED"/>
    <property type="match status" value="1"/>
</dbReference>
<evidence type="ECO:0000313" key="6">
    <source>
        <dbReference type="Proteomes" id="UP000192223"/>
    </source>
</evidence>
<evidence type="ECO:0000259" key="5">
    <source>
        <dbReference type="Pfam" id="PF00151"/>
    </source>
</evidence>
<dbReference type="InParanoid" id="A0A7F5RMA7"/>
<dbReference type="InterPro" id="IPR033906">
    <property type="entry name" value="Lipase_N"/>
</dbReference>
<dbReference type="Gene3D" id="3.40.50.1820">
    <property type="entry name" value="alpha/beta hydrolase"/>
    <property type="match status" value="1"/>
</dbReference>
<dbReference type="GeneID" id="108733100"/>
<reference evidence="7" key="1">
    <citation type="submission" date="2025-08" db="UniProtKB">
        <authorList>
            <consortium name="RefSeq"/>
        </authorList>
    </citation>
    <scope>IDENTIFICATION</scope>
    <source>
        <tissue evidence="7">Entire body</tissue>
    </source>
</reference>
<dbReference type="GO" id="GO:0016042">
    <property type="term" value="P:lipid catabolic process"/>
    <property type="evidence" value="ECO:0007669"/>
    <property type="project" value="TreeGrafter"/>
</dbReference>
<dbReference type="SUPFAM" id="SSF53474">
    <property type="entry name" value="alpha/beta-Hydrolases"/>
    <property type="match status" value="1"/>
</dbReference>
<dbReference type="PRINTS" id="PR00821">
    <property type="entry name" value="TAGLIPASE"/>
</dbReference>
<dbReference type="PANTHER" id="PTHR11610">
    <property type="entry name" value="LIPASE"/>
    <property type="match status" value="1"/>
</dbReference>
<evidence type="ECO:0000256" key="3">
    <source>
        <dbReference type="ARBA" id="ARBA00022525"/>
    </source>
</evidence>
<dbReference type="GO" id="GO:0005615">
    <property type="term" value="C:extracellular space"/>
    <property type="evidence" value="ECO:0007669"/>
    <property type="project" value="TreeGrafter"/>
</dbReference>
<dbReference type="InterPro" id="IPR029058">
    <property type="entry name" value="AB_hydrolase_fold"/>
</dbReference>